<dbReference type="OrthoDB" id="7683681at2"/>
<dbReference type="GO" id="GO:0000976">
    <property type="term" value="F:transcription cis-regulatory region binding"/>
    <property type="evidence" value="ECO:0007669"/>
    <property type="project" value="TreeGrafter"/>
</dbReference>
<dbReference type="GO" id="GO:0003700">
    <property type="term" value="F:DNA-binding transcription factor activity"/>
    <property type="evidence" value="ECO:0007669"/>
    <property type="project" value="TreeGrafter"/>
</dbReference>
<sequence length="377" mass="41496">MHDRLRKFAQSIEQTLSATDFPVKTFDDGQQSEALTVADDSGEVSKRPTIYDIATLAGTSPSAVSSVLNGTWKKRRISVKLADRISRIAEERGYTTNIQASVLRRARSNIIGMIIPKYDNRYFGAIAEHFEARARAQGLFPVVTCTQRDPALEVEAAKELISYQVETLIATGATDPERITQICQAAGVRSINLDLPGAGAPSVISDNYAGAMELTRVLLDRCQEDLDWQGPLTFVGGRLSDHNTAERLRGFIDAQKSRGIDPEKATVLALGYSAENSENALMSCKIMGPAGLFINSTISLEGAMRWYRNQAPAKSNLIRFGCFDWDPFGEFLPGNVGMMQQDFETMLDKTFDLIEIDAKSTDPVLVPCIFRPVRSGK</sequence>
<keyword evidence="1" id="KW-0805">Transcription regulation</keyword>
<dbReference type="EMBL" id="QPMK01000008">
    <property type="protein sequence ID" value="RDD66039.1"/>
    <property type="molecule type" value="Genomic_DNA"/>
</dbReference>
<dbReference type="PANTHER" id="PTHR30146:SF147">
    <property type="entry name" value="HTH-TYPE TRANSCRIPTIONAL REGULATOR DEGA"/>
    <property type="match status" value="1"/>
</dbReference>
<feature type="domain" description="HTH lacI-type" evidence="4">
    <location>
        <begin position="48"/>
        <end position="105"/>
    </location>
</feature>
<gene>
    <name evidence="5" type="ORF">DU478_12260</name>
</gene>
<dbReference type="Gene3D" id="3.40.50.2300">
    <property type="match status" value="2"/>
</dbReference>
<accession>A0A369TL33</accession>
<dbReference type="InterPro" id="IPR000843">
    <property type="entry name" value="HTH_LacI"/>
</dbReference>
<keyword evidence="3" id="KW-0804">Transcription</keyword>
<keyword evidence="2 5" id="KW-0238">DNA-binding</keyword>
<dbReference type="PANTHER" id="PTHR30146">
    <property type="entry name" value="LACI-RELATED TRANSCRIPTIONAL REPRESSOR"/>
    <property type="match status" value="1"/>
</dbReference>
<dbReference type="CDD" id="cd01392">
    <property type="entry name" value="HTH_LacI"/>
    <property type="match status" value="1"/>
</dbReference>
<dbReference type="AlphaFoldDB" id="A0A369TL33"/>
<protein>
    <submittedName>
        <fullName evidence="5">LacI family DNA-binding transcriptional regulator</fullName>
    </submittedName>
</protein>
<dbReference type="Proteomes" id="UP000253977">
    <property type="component" value="Unassembled WGS sequence"/>
</dbReference>
<evidence type="ECO:0000256" key="1">
    <source>
        <dbReference type="ARBA" id="ARBA00023015"/>
    </source>
</evidence>
<dbReference type="Pfam" id="PF00356">
    <property type="entry name" value="LacI"/>
    <property type="match status" value="1"/>
</dbReference>
<keyword evidence="6" id="KW-1185">Reference proteome</keyword>
<dbReference type="SMART" id="SM00354">
    <property type="entry name" value="HTH_LACI"/>
    <property type="match status" value="1"/>
</dbReference>
<dbReference type="PROSITE" id="PS50932">
    <property type="entry name" value="HTH_LACI_2"/>
    <property type="match status" value="1"/>
</dbReference>
<name>A0A369TL33_9RHOB</name>
<evidence type="ECO:0000313" key="5">
    <source>
        <dbReference type="EMBL" id="RDD66039.1"/>
    </source>
</evidence>
<proteinExistence type="predicted"/>
<evidence type="ECO:0000256" key="3">
    <source>
        <dbReference type="ARBA" id="ARBA00023163"/>
    </source>
</evidence>
<dbReference type="InterPro" id="IPR028082">
    <property type="entry name" value="Peripla_BP_I"/>
</dbReference>
<evidence type="ECO:0000259" key="4">
    <source>
        <dbReference type="PROSITE" id="PS50932"/>
    </source>
</evidence>
<dbReference type="SUPFAM" id="SSF47413">
    <property type="entry name" value="lambda repressor-like DNA-binding domains"/>
    <property type="match status" value="1"/>
</dbReference>
<dbReference type="SUPFAM" id="SSF53822">
    <property type="entry name" value="Periplasmic binding protein-like I"/>
    <property type="match status" value="1"/>
</dbReference>
<comment type="caution">
    <text evidence="5">The sequence shown here is derived from an EMBL/GenBank/DDBJ whole genome shotgun (WGS) entry which is preliminary data.</text>
</comment>
<dbReference type="InterPro" id="IPR025997">
    <property type="entry name" value="SBP_2_dom"/>
</dbReference>
<dbReference type="Pfam" id="PF13407">
    <property type="entry name" value="Peripla_BP_4"/>
    <property type="match status" value="1"/>
</dbReference>
<dbReference type="InterPro" id="IPR010982">
    <property type="entry name" value="Lambda_DNA-bd_dom_sf"/>
</dbReference>
<dbReference type="Gene3D" id="1.10.260.40">
    <property type="entry name" value="lambda repressor-like DNA-binding domains"/>
    <property type="match status" value="1"/>
</dbReference>
<reference evidence="5 6" key="1">
    <citation type="submission" date="2018-07" db="EMBL/GenBank/DDBJ databases">
        <title>Thalassococcus profundi sp. nov., a marine bacterium isolated from deep seawater of Okinawa Trough.</title>
        <authorList>
            <person name="Yu M."/>
        </authorList>
    </citation>
    <scope>NUCLEOTIDE SEQUENCE [LARGE SCALE GENOMIC DNA]</scope>
    <source>
        <strain evidence="5 6">WRAS1</strain>
    </source>
</reference>
<evidence type="ECO:0000313" key="6">
    <source>
        <dbReference type="Proteomes" id="UP000253977"/>
    </source>
</evidence>
<evidence type="ECO:0000256" key="2">
    <source>
        <dbReference type="ARBA" id="ARBA00023125"/>
    </source>
</evidence>
<organism evidence="5 6">
    <name type="scientific">Thalassococcus profundi</name>
    <dbReference type="NCBI Taxonomy" id="2282382"/>
    <lineage>
        <taxon>Bacteria</taxon>
        <taxon>Pseudomonadati</taxon>
        <taxon>Pseudomonadota</taxon>
        <taxon>Alphaproteobacteria</taxon>
        <taxon>Rhodobacterales</taxon>
        <taxon>Roseobacteraceae</taxon>
        <taxon>Thalassococcus</taxon>
    </lineage>
</organism>